<dbReference type="PROSITE" id="PS00678">
    <property type="entry name" value="WD_REPEATS_1"/>
    <property type="match status" value="1"/>
</dbReference>
<reference evidence="12 13" key="1">
    <citation type="submission" date="2024-02" db="EMBL/GenBank/DDBJ databases">
        <title>Chromosome-scale genome assembly of the rough periwinkle Littorina saxatilis.</title>
        <authorList>
            <person name="De Jode A."/>
            <person name="Faria R."/>
            <person name="Formenti G."/>
            <person name="Sims Y."/>
            <person name="Smith T.P."/>
            <person name="Tracey A."/>
            <person name="Wood J.M.D."/>
            <person name="Zagrodzka Z.B."/>
            <person name="Johannesson K."/>
            <person name="Butlin R.K."/>
            <person name="Leder E.H."/>
        </authorList>
    </citation>
    <scope>NUCLEOTIDE SEQUENCE [LARGE SCALE GENOMIC DNA]</scope>
    <source>
        <strain evidence="12">Snail1</strain>
        <tissue evidence="12">Muscle</tissue>
    </source>
</reference>
<dbReference type="Pfam" id="PF16300">
    <property type="entry name" value="WD40_4"/>
    <property type="match status" value="2"/>
</dbReference>
<feature type="repeat" description="WD" evidence="8">
    <location>
        <begin position="649"/>
        <end position="681"/>
    </location>
</feature>
<dbReference type="FunFam" id="2.130.10.10:FF:000076">
    <property type="entry name" value="Coronin"/>
    <property type="match status" value="1"/>
</dbReference>
<dbReference type="PANTHER" id="PTHR10856:SF20">
    <property type="entry name" value="CORONIN-7"/>
    <property type="match status" value="1"/>
</dbReference>
<dbReference type="GO" id="GO:0005737">
    <property type="term" value="C:cytoplasm"/>
    <property type="evidence" value="ECO:0007669"/>
    <property type="project" value="UniProtKB-SubCell"/>
</dbReference>
<dbReference type="SMART" id="SM01167">
    <property type="entry name" value="DUF1900"/>
    <property type="match status" value="2"/>
</dbReference>
<dbReference type="SUPFAM" id="SSF50978">
    <property type="entry name" value="WD40 repeat-like"/>
    <property type="match status" value="2"/>
</dbReference>
<dbReference type="GO" id="GO:0030036">
    <property type="term" value="P:actin cytoskeleton organization"/>
    <property type="evidence" value="ECO:0007669"/>
    <property type="project" value="UniProtKB-ARBA"/>
</dbReference>
<feature type="compositionally biased region" description="Polar residues" evidence="10">
    <location>
        <begin position="451"/>
        <end position="463"/>
    </location>
</feature>
<dbReference type="PROSITE" id="PS50082">
    <property type="entry name" value="WD_REPEATS_2"/>
    <property type="match status" value="4"/>
</dbReference>
<dbReference type="Pfam" id="PF08953">
    <property type="entry name" value="DUF1899"/>
    <property type="match status" value="2"/>
</dbReference>
<feature type="repeat" description="WD" evidence="8">
    <location>
        <begin position="606"/>
        <end position="648"/>
    </location>
</feature>
<dbReference type="Pfam" id="PF00400">
    <property type="entry name" value="WD40"/>
    <property type="match status" value="2"/>
</dbReference>
<keyword evidence="6" id="KW-0009">Actin-binding</keyword>
<protein>
    <recommendedName>
        <fullName evidence="9">Coronin</fullName>
    </recommendedName>
</protein>
<gene>
    <name evidence="12" type="ORF">V1264_004229</name>
</gene>
<feature type="domain" description="DUF1899" evidence="11">
    <location>
        <begin position="4"/>
        <end position="68"/>
    </location>
</feature>
<evidence type="ECO:0000313" key="12">
    <source>
        <dbReference type="EMBL" id="KAK7097219.1"/>
    </source>
</evidence>
<keyword evidence="5 9" id="KW-0677">Repeat</keyword>
<evidence type="ECO:0000313" key="13">
    <source>
        <dbReference type="Proteomes" id="UP001374579"/>
    </source>
</evidence>
<dbReference type="InterPro" id="IPR001680">
    <property type="entry name" value="WD40_rpt"/>
</dbReference>
<dbReference type="InterPro" id="IPR015943">
    <property type="entry name" value="WD40/YVTN_repeat-like_dom_sf"/>
</dbReference>
<evidence type="ECO:0000256" key="9">
    <source>
        <dbReference type="RuleBase" id="RU280818"/>
    </source>
</evidence>
<proteinExistence type="inferred from homology"/>
<feature type="domain" description="DUF1899" evidence="11">
    <location>
        <begin position="478"/>
        <end position="543"/>
    </location>
</feature>
<dbReference type="EMBL" id="JBAMIC010000013">
    <property type="protein sequence ID" value="KAK7097219.1"/>
    <property type="molecule type" value="Genomic_DNA"/>
</dbReference>
<name>A0AAN9G771_9CAEN</name>
<feature type="repeat" description="WD" evidence="8">
    <location>
        <begin position="77"/>
        <end position="119"/>
    </location>
</feature>
<comment type="similarity">
    <text evidence="2 9">Belongs to the WD repeat coronin family.</text>
</comment>
<dbReference type="InterPro" id="IPR019775">
    <property type="entry name" value="WD40_repeat_CS"/>
</dbReference>
<keyword evidence="4 8" id="KW-0853">WD repeat</keyword>
<keyword evidence="3" id="KW-0963">Cytoplasm</keyword>
<dbReference type="SMART" id="SM01166">
    <property type="entry name" value="DUF1899"/>
    <property type="match status" value="2"/>
</dbReference>
<evidence type="ECO:0000256" key="5">
    <source>
        <dbReference type="ARBA" id="ARBA00022737"/>
    </source>
</evidence>
<feature type="compositionally biased region" description="Acidic residues" evidence="10">
    <location>
        <begin position="932"/>
        <end position="941"/>
    </location>
</feature>
<dbReference type="InterPro" id="IPR015048">
    <property type="entry name" value="DUF1899"/>
</dbReference>
<feature type="region of interest" description="Disordered" evidence="10">
    <location>
        <begin position="403"/>
        <end position="476"/>
    </location>
</feature>
<evidence type="ECO:0000256" key="7">
    <source>
        <dbReference type="ARBA" id="ARBA00024838"/>
    </source>
</evidence>
<dbReference type="PANTHER" id="PTHR10856">
    <property type="entry name" value="CORONIN"/>
    <property type="match status" value="1"/>
</dbReference>
<comment type="subcellular location">
    <subcellularLocation>
        <location evidence="1">Cytoplasm</location>
    </subcellularLocation>
</comment>
<organism evidence="12 13">
    <name type="scientific">Littorina saxatilis</name>
    <dbReference type="NCBI Taxonomy" id="31220"/>
    <lineage>
        <taxon>Eukaryota</taxon>
        <taxon>Metazoa</taxon>
        <taxon>Spiralia</taxon>
        <taxon>Lophotrochozoa</taxon>
        <taxon>Mollusca</taxon>
        <taxon>Gastropoda</taxon>
        <taxon>Caenogastropoda</taxon>
        <taxon>Littorinimorpha</taxon>
        <taxon>Littorinoidea</taxon>
        <taxon>Littorinidae</taxon>
        <taxon>Littorina</taxon>
    </lineage>
</organism>
<comment type="function">
    <text evidence="7">F-actin regulator involved in anterograde Golgi to endosome transport: upon ubiquitination via 'Lys-33'-linked ubiquitin chains by the BCR(KLHL20) E3 ubiquitin ligase complex, interacts with EPS15 and localizes to the trans-Golgi network, where it promotes actin polymerization, thereby facilitating post-Golgi trafficking. May play a role in the maintenance of the Golgi apparatus morphology.</text>
</comment>
<feature type="repeat" description="WD" evidence="8">
    <location>
        <begin position="169"/>
        <end position="210"/>
    </location>
</feature>
<evidence type="ECO:0000256" key="3">
    <source>
        <dbReference type="ARBA" id="ARBA00022490"/>
    </source>
</evidence>
<evidence type="ECO:0000256" key="8">
    <source>
        <dbReference type="PROSITE-ProRule" id="PRU00221"/>
    </source>
</evidence>
<dbReference type="PROSITE" id="PS50294">
    <property type="entry name" value="WD_REPEATS_REGION"/>
    <property type="match status" value="3"/>
</dbReference>
<comment type="caution">
    <text evidence="12">The sequence shown here is derived from an EMBL/GenBank/DDBJ whole genome shotgun (WGS) entry which is preliminary data.</text>
</comment>
<evidence type="ECO:0000256" key="1">
    <source>
        <dbReference type="ARBA" id="ARBA00004496"/>
    </source>
</evidence>
<dbReference type="InterPro" id="IPR015505">
    <property type="entry name" value="Coronin"/>
</dbReference>
<dbReference type="SMART" id="SM00320">
    <property type="entry name" value="WD40"/>
    <property type="match status" value="7"/>
</dbReference>
<evidence type="ECO:0000256" key="6">
    <source>
        <dbReference type="ARBA" id="ARBA00023203"/>
    </source>
</evidence>
<evidence type="ECO:0000259" key="11">
    <source>
        <dbReference type="SMART" id="SM01166"/>
    </source>
</evidence>
<evidence type="ECO:0000256" key="4">
    <source>
        <dbReference type="ARBA" id="ARBA00022574"/>
    </source>
</evidence>
<dbReference type="Gene3D" id="2.130.10.10">
    <property type="entry name" value="YVTN repeat-like/Quinoprotein amine dehydrogenase"/>
    <property type="match status" value="2"/>
</dbReference>
<evidence type="ECO:0000256" key="10">
    <source>
        <dbReference type="SAM" id="MobiDB-lite"/>
    </source>
</evidence>
<sequence length="941" mass="104270">MAWRFKVSKYKNAAPKFPKKEELIHDVPVGNATHSCGNHIKASCVYMAFNTDSSNGGSLGYLPLNAQGRILSELCYIHAHGDFVSDLDFSPFDDYMLATGSQDTTIKVWLLPEESSMENVSEPAVMLPPQDRRIENVLWHPTAEGVLAVSTDTCVKLFDVAAAAEKSAFTEHGDQVQNMSWRGNGSVMVTTCKDKKMRILDLRANKLVQEWAGHQNVKDTRVQWLGNTEFILSTGFSMSQEREIKLWDNRNLSSALTTLPALGSTGALMCFFDPDTSMAFLAGKGDNSLRFLELTEKTPYLTEGMADRTEQIKGAAVVPKRAMDLMSGEVDRVLLLAKNSIISVPYIVPRKSYRDFHSDLYPDTASGEPAVSAQQWFNGQDVLPPSVSLTPNKTLIKHERRGALFGSSGGSGGAQAQVKKTGAPSSAVAETEQPAASPEPAIKKEKPSIATPATNASVPSNKPEQPPSEPAKPTKVFKGVRQSKYRYINGKTLHPSTHLTNMKNISKTVPHDSDFFVANVQRCAVPLEGNGGVVAVLELNKPGRLGDTADELPTVQNGSKVADLAWDPFDNGRLVVACDNTRINVWRVPPEGFPAGPSQTEPEFYMLGHMEKIYIVRFHPLVKDILMTSSYDMTVRMWNLDTRSEVMQLQGHQDQVFSLAWSPCSKLCATVCKDGKIRVYEPRKSTEPIKEGKGPEGTRGARVVWVLGGKYLVTSGFENSSVGQQLSVYKSDTLERQSVEDFHKSPSILIPFHDPDSSTIYLFCRGERTAHNYEVSEDPPHLFGNTTINLQSLQQGLSFLPRNVLDVKNVEVAKAWRLTKNSIEPVSFTVPRVRTEYFQDDLFPDTLVTWEPALTAQQWLSGQDTNPKYVSLRPPDMKLLSEAPVEAPKPKKYDSFSVDTYKTDEMKKDELMSAMVGKLELSSEPMPQDLTEGVEDDEWDD</sequence>
<dbReference type="AlphaFoldDB" id="A0AAN9G771"/>
<keyword evidence="13" id="KW-1185">Reference proteome</keyword>
<accession>A0AAN9G771</accession>
<dbReference type="GO" id="GO:0003779">
    <property type="term" value="F:actin binding"/>
    <property type="evidence" value="ECO:0007669"/>
    <property type="project" value="UniProtKB-KW"/>
</dbReference>
<feature type="region of interest" description="Disordered" evidence="10">
    <location>
        <begin position="919"/>
        <end position="941"/>
    </location>
</feature>
<dbReference type="Proteomes" id="UP001374579">
    <property type="component" value="Unassembled WGS sequence"/>
</dbReference>
<dbReference type="InterPro" id="IPR036322">
    <property type="entry name" value="WD40_repeat_dom_sf"/>
</dbReference>
<evidence type="ECO:0000256" key="2">
    <source>
        <dbReference type="ARBA" id="ARBA00009482"/>
    </source>
</evidence>